<evidence type="ECO:0000313" key="1">
    <source>
        <dbReference type="EMBL" id="SVE23800.1"/>
    </source>
</evidence>
<organism evidence="1">
    <name type="scientific">marine metagenome</name>
    <dbReference type="NCBI Taxonomy" id="408172"/>
    <lineage>
        <taxon>unclassified sequences</taxon>
        <taxon>metagenomes</taxon>
        <taxon>ecological metagenomes</taxon>
    </lineage>
</organism>
<feature type="non-terminal residue" evidence="1">
    <location>
        <position position="1"/>
    </location>
</feature>
<gene>
    <name evidence="1" type="ORF">METZ01_LOCUS476654</name>
</gene>
<name>A0A383BVF4_9ZZZZ</name>
<sequence>VAVTRLEIQDALEELGVNPDTTWGQIRASYRQKI</sequence>
<reference evidence="1" key="1">
    <citation type="submission" date="2018-05" db="EMBL/GenBank/DDBJ databases">
        <authorList>
            <person name="Lanie J.A."/>
            <person name="Ng W.-L."/>
            <person name="Kazmierczak K.M."/>
            <person name="Andrzejewski T.M."/>
            <person name="Davidsen T.M."/>
            <person name="Wayne K.J."/>
            <person name="Tettelin H."/>
            <person name="Glass J.I."/>
            <person name="Rusch D."/>
            <person name="Podicherti R."/>
            <person name="Tsui H.-C.T."/>
            <person name="Winkler M.E."/>
        </authorList>
    </citation>
    <scope>NUCLEOTIDE SEQUENCE</scope>
</reference>
<accession>A0A383BVF4</accession>
<protein>
    <submittedName>
        <fullName evidence="1">Uncharacterized protein</fullName>
    </submittedName>
</protein>
<proteinExistence type="predicted"/>
<dbReference type="AlphaFoldDB" id="A0A383BVF4"/>
<dbReference type="EMBL" id="UINC01203507">
    <property type="protein sequence ID" value="SVE23800.1"/>
    <property type="molecule type" value="Genomic_DNA"/>
</dbReference>
<feature type="non-terminal residue" evidence="1">
    <location>
        <position position="34"/>
    </location>
</feature>